<feature type="domain" description="Nudix hydrolase" evidence="1">
    <location>
        <begin position="151"/>
        <end position="286"/>
    </location>
</feature>
<proteinExistence type="predicted"/>
<dbReference type="InterPro" id="IPR000086">
    <property type="entry name" value="NUDIX_hydrolase_dom"/>
</dbReference>
<dbReference type="InterPro" id="IPR015797">
    <property type="entry name" value="NUDIX_hydrolase-like_dom_sf"/>
</dbReference>
<dbReference type="Gene3D" id="3.90.79.10">
    <property type="entry name" value="Nucleoside Triphosphate Pyrophosphohydrolase"/>
    <property type="match status" value="1"/>
</dbReference>
<dbReference type="AlphaFoldDB" id="A0A6C0AEM1"/>
<dbReference type="EMBL" id="MN740595">
    <property type="protein sequence ID" value="QHS78204.1"/>
    <property type="molecule type" value="Genomic_DNA"/>
</dbReference>
<evidence type="ECO:0000313" key="2">
    <source>
        <dbReference type="EMBL" id="QHS78204.1"/>
    </source>
</evidence>
<dbReference type="CDD" id="cd02883">
    <property type="entry name" value="NUDIX_Hydrolase"/>
    <property type="match status" value="1"/>
</dbReference>
<reference evidence="2" key="1">
    <citation type="journal article" date="2020" name="Nature">
        <title>Giant virus diversity and host interactions through global metagenomics.</title>
        <authorList>
            <person name="Schulz F."/>
            <person name="Roux S."/>
            <person name="Paez-Espino D."/>
            <person name="Jungbluth S."/>
            <person name="Walsh D.A."/>
            <person name="Denef V.J."/>
            <person name="McMahon K.D."/>
            <person name="Konstantinidis K.T."/>
            <person name="Eloe-Fadrosh E.A."/>
            <person name="Kyrpides N.C."/>
            <person name="Woyke T."/>
        </authorList>
    </citation>
    <scope>NUCLEOTIDE SEQUENCE</scope>
    <source>
        <strain evidence="2">GVMAG-S-1021933-23</strain>
    </source>
</reference>
<dbReference type="SUPFAM" id="SSF55811">
    <property type="entry name" value="Nudix"/>
    <property type="match status" value="1"/>
</dbReference>
<name>A0A6C0AEM1_9ZZZZ</name>
<evidence type="ECO:0000259" key="1">
    <source>
        <dbReference type="PROSITE" id="PS51462"/>
    </source>
</evidence>
<organism evidence="2">
    <name type="scientific">viral metagenome</name>
    <dbReference type="NCBI Taxonomy" id="1070528"/>
    <lineage>
        <taxon>unclassified sequences</taxon>
        <taxon>metagenomes</taxon>
        <taxon>organismal metagenomes</taxon>
    </lineage>
</organism>
<protein>
    <recommendedName>
        <fullName evidence="1">Nudix hydrolase domain-containing protein</fullName>
    </recommendedName>
</protein>
<accession>A0A6C0AEM1</accession>
<dbReference type="PROSITE" id="PS51462">
    <property type="entry name" value="NUDIX"/>
    <property type="match status" value="1"/>
</dbReference>
<sequence length="286" mass="33495">MTSKILSSTLFLGSIITTFIVHERKKLIDLKNQSNSSETEKEVSDKLEVSELDISGLKITDCNYNLYFSDKLDISGLRIMDLKTNVSDKLDISGLRISEPNSKYLELKKNSELKKEIDFKKNPKFIELRKKTSKKNYFVENFDNSRNEDFQGFCAAGVCIKTKSGKFMMIEEKRDNKKSLNFLGGKRDYLEEEPGMTAIREFFEEIEYDRYDKIFDDIFENMKGVYWFAGSKYFLFVYEITEDDCDYLTKLLSSNEKIKFQEINKDTELNLILHPFAKDMMSEILK</sequence>